<feature type="compositionally biased region" description="Polar residues" evidence="1">
    <location>
        <begin position="581"/>
        <end position="604"/>
    </location>
</feature>
<protein>
    <submittedName>
        <fullName evidence="3">Uncharacterized protein</fullName>
    </submittedName>
</protein>
<dbReference type="WBParaSite" id="PSAMB.scaffold5244size12218.g26177.t1">
    <property type="protein sequence ID" value="PSAMB.scaffold5244size12218.g26177.t1"/>
    <property type="gene ID" value="PSAMB.scaffold5244size12218.g26177"/>
</dbReference>
<accession>A0A914WSK2</accession>
<evidence type="ECO:0000256" key="1">
    <source>
        <dbReference type="SAM" id="MobiDB-lite"/>
    </source>
</evidence>
<proteinExistence type="predicted"/>
<reference evidence="3" key="1">
    <citation type="submission" date="2022-11" db="UniProtKB">
        <authorList>
            <consortium name="WormBaseParasite"/>
        </authorList>
    </citation>
    <scope>IDENTIFICATION</scope>
</reference>
<dbReference type="Proteomes" id="UP000887566">
    <property type="component" value="Unplaced"/>
</dbReference>
<organism evidence="2 3">
    <name type="scientific">Plectus sambesii</name>
    <dbReference type="NCBI Taxonomy" id="2011161"/>
    <lineage>
        <taxon>Eukaryota</taxon>
        <taxon>Metazoa</taxon>
        <taxon>Ecdysozoa</taxon>
        <taxon>Nematoda</taxon>
        <taxon>Chromadorea</taxon>
        <taxon>Plectida</taxon>
        <taxon>Plectina</taxon>
        <taxon>Plectoidea</taxon>
        <taxon>Plectidae</taxon>
        <taxon>Plectus</taxon>
    </lineage>
</organism>
<dbReference type="AlphaFoldDB" id="A0A914WSK2"/>
<sequence length="797" mass="89647">MSALSDRPSFSKGEIDLERRRIALIDKLLAENGAMKIDALFRIVRTNDSTLFDTLPALKGFIQSRTNIFQTDQALSTEIRNRSMEYREAMLYIVGKLADTPIQRKINFISAELGSHFPIVKRWEVGSGDAAAYKFVSEHKSILAFAGPAPIKADQRLVDLHPLSRTIPSVWVKETLPEYDAGNWRYDRSITITGTACVAHSVKGSNYLKLQIVGDSPYGGDTVYVIGQNVGFKNTNLIERFPLQSLVSFTAIKAYFAAQPWTATSIKEASKEGSVELEQRHSVITSVKLLSPVPNNNQVKKTIANSSPASAVEKMSALTELDEKYLISLIDSTVGGERLLIRSLWTRLQKKYDIASFVKDEAVLEQFLSDRPHFFFVNEGTVMLRSLSHRRVLSFLIDSMKTGVKYTLNSLGARIGSYDAEFKRDVYGSGNAWIHKFVEDHRTLLEIVGPYSSDKPLGQTVQLRRTSPVARMVRSISPSPISPSLSTSSVAVSDPIPSLIHGCGVIKKLNQKCGYLMIEEGEHANDTVYFTTSELKQDSGTNDQVGVGDYLNFDATNSPNKGMAHQWSATRLSRAVRKAASPSTSVNKERPLSSSNTVLNQQATAGKESIDRKLETTSTNHRSTVVQRPSREAIVQMETSRKAMTDNYLEYGPLCVDTLFEKFIHAQHELFSYHYQMIEFLCIRSHLYAVDFEAKSVSRRHMDYRRALSRLLICCCQRADCSVEDLRQLALQSNDNSYAPNFDQCASKLAFENFLKEHEQLFEMSEVIDDKENRMVQARGTYDTTHDIFLPRYYLHT</sequence>
<keyword evidence="2" id="KW-1185">Reference proteome</keyword>
<feature type="region of interest" description="Disordered" evidence="1">
    <location>
        <begin position="578"/>
        <end position="628"/>
    </location>
</feature>
<evidence type="ECO:0000313" key="2">
    <source>
        <dbReference type="Proteomes" id="UP000887566"/>
    </source>
</evidence>
<feature type="compositionally biased region" description="Polar residues" evidence="1">
    <location>
        <begin position="616"/>
        <end position="627"/>
    </location>
</feature>
<name>A0A914WSK2_9BILA</name>
<evidence type="ECO:0000313" key="3">
    <source>
        <dbReference type="WBParaSite" id="PSAMB.scaffold5244size12218.g26177.t1"/>
    </source>
</evidence>